<keyword evidence="4" id="KW-1015">Disulfide bond</keyword>
<dbReference type="PANTHER" id="PTHR42852">
    <property type="entry name" value="THIOL:DISULFIDE INTERCHANGE PROTEIN DSBE"/>
    <property type="match status" value="1"/>
</dbReference>
<sequence>MLLMMWWKPWASADDDNDVTRADAETGVNAEPGLDLYPTAQRAPAPKLEGTTLDGEPFALSRLAGDIVVINVWGSWCAPCRAETPDLVRVATDEARRGVSFVGIDTRDNPDAAKAFVRANKVAYPSVIDHNGEVLLALRDTIPTTAVPTSVVIDRQGRIAARVIGPVTYTTLKGLLDDEIAASKATR</sequence>
<dbReference type="CDD" id="cd02966">
    <property type="entry name" value="TlpA_like_family"/>
    <property type="match status" value="1"/>
</dbReference>
<dbReference type="Gene3D" id="3.40.30.10">
    <property type="entry name" value="Glutaredoxin"/>
    <property type="match status" value="1"/>
</dbReference>
<dbReference type="SUPFAM" id="SSF52833">
    <property type="entry name" value="Thioredoxin-like"/>
    <property type="match status" value="1"/>
</dbReference>
<evidence type="ECO:0000259" key="6">
    <source>
        <dbReference type="PROSITE" id="PS51352"/>
    </source>
</evidence>
<evidence type="ECO:0000256" key="1">
    <source>
        <dbReference type="ARBA" id="ARBA00004196"/>
    </source>
</evidence>
<protein>
    <submittedName>
        <fullName evidence="7">Thiol-disulfide isomerase/thioredoxin</fullName>
    </submittedName>
</protein>
<comment type="caution">
    <text evidence="7">The sequence shown here is derived from an EMBL/GenBank/DDBJ whole genome shotgun (WGS) entry which is preliminary data.</text>
</comment>
<accession>A0A7W5JUJ2</accession>
<dbReference type="EMBL" id="JACHZG010000001">
    <property type="protein sequence ID" value="MBB3326592.1"/>
    <property type="molecule type" value="Genomic_DNA"/>
</dbReference>
<dbReference type="InterPro" id="IPR050553">
    <property type="entry name" value="Thioredoxin_ResA/DsbE_sf"/>
</dbReference>
<evidence type="ECO:0000256" key="3">
    <source>
        <dbReference type="ARBA" id="ARBA00022968"/>
    </source>
</evidence>
<dbReference type="GO" id="GO:0016491">
    <property type="term" value="F:oxidoreductase activity"/>
    <property type="evidence" value="ECO:0007669"/>
    <property type="project" value="InterPro"/>
</dbReference>
<keyword evidence="7" id="KW-0413">Isomerase</keyword>
<dbReference type="Proteomes" id="UP000565572">
    <property type="component" value="Unassembled WGS sequence"/>
</dbReference>
<evidence type="ECO:0000256" key="2">
    <source>
        <dbReference type="ARBA" id="ARBA00022748"/>
    </source>
</evidence>
<dbReference type="GO" id="GO:0016853">
    <property type="term" value="F:isomerase activity"/>
    <property type="evidence" value="ECO:0007669"/>
    <property type="project" value="UniProtKB-KW"/>
</dbReference>
<dbReference type="PROSITE" id="PS51352">
    <property type="entry name" value="THIOREDOXIN_2"/>
    <property type="match status" value="1"/>
</dbReference>
<dbReference type="GO" id="GO:0016209">
    <property type="term" value="F:antioxidant activity"/>
    <property type="evidence" value="ECO:0007669"/>
    <property type="project" value="InterPro"/>
</dbReference>
<evidence type="ECO:0000256" key="5">
    <source>
        <dbReference type="ARBA" id="ARBA00023284"/>
    </source>
</evidence>
<evidence type="ECO:0000313" key="8">
    <source>
        <dbReference type="Proteomes" id="UP000565572"/>
    </source>
</evidence>
<dbReference type="Pfam" id="PF00578">
    <property type="entry name" value="AhpC-TSA"/>
    <property type="match status" value="1"/>
</dbReference>
<dbReference type="PANTHER" id="PTHR42852:SF6">
    <property type="entry name" value="THIOL:DISULFIDE INTERCHANGE PROTEIN DSBE"/>
    <property type="match status" value="1"/>
</dbReference>
<name>A0A7W5JUJ2_9ACTN</name>
<proteinExistence type="predicted"/>
<dbReference type="InterPro" id="IPR036249">
    <property type="entry name" value="Thioredoxin-like_sf"/>
</dbReference>
<organism evidence="7 8">
    <name type="scientific">Microlunatus antarcticus</name>
    <dbReference type="NCBI Taxonomy" id="53388"/>
    <lineage>
        <taxon>Bacteria</taxon>
        <taxon>Bacillati</taxon>
        <taxon>Actinomycetota</taxon>
        <taxon>Actinomycetes</taxon>
        <taxon>Propionibacteriales</taxon>
        <taxon>Propionibacteriaceae</taxon>
        <taxon>Microlunatus</taxon>
    </lineage>
</organism>
<dbReference type="GO" id="GO:0030313">
    <property type="term" value="C:cell envelope"/>
    <property type="evidence" value="ECO:0007669"/>
    <property type="project" value="UniProtKB-SubCell"/>
</dbReference>
<dbReference type="AlphaFoldDB" id="A0A7W5JUJ2"/>
<dbReference type="InterPro" id="IPR000866">
    <property type="entry name" value="AhpC/TSA"/>
</dbReference>
<comment type="subcellular location">
    <subcellularLocation>
        <location evidence="1">Cell envelope</location>
    </subcellularLocation>
</comment>
<keyword evidence="5" id="KW-0676">Redox-active center</keyword>
<keyword evidence="3" id="KW-0812">Transmembrane</keyword>
<gene>
    <name evidence="7" type="ORF">FHX39_001536</name>
</gene>
<evidence type="ECO:0000313" key="7">
    <source>
        <dbReference type="EMBL" id="MBB3326592.1"/>
    </source>
</evidence>
<evidence type="ECO:0000256" key="4">
    <source>
        <dbReference type="ARBA" id="ARBA00023157"/>
    </source>
</evidence>
<dbReference type="PROSITE" id="PS00194">
    <property type="entry name" value="THIOREDOXIN_1"/>
    <property type="match status" value="1"/>
</dbReference>
<feature type="domain" description="Thioredoxin" evidence="6">
    <location>
        <begin position="37"/>
        <end position="181"/>
    </location>
</feature>
<keyword evidence="8" id="KW-1185">Reference proteome</keyword>
<keyword evidence="3" id="KW-0735">Signal-anchor</keyword>
<dbReference type="InterPro" id="IPR013766">
    <property type="entry name" value="Thioredoxin_domain"/>
</dbReference>
<dbReference type="GO" id="GO:0017004">
    <property type="term" value="P:cytochrome complex assembly"/>
    <property type="evidence" value="ECO:0007669"/>
    <property type="project" value="UniProtKB-KW"/>
</dbReference>
<dbReference type="InterPro" id="IPR017937">
    <property type="entry name" value="Thioredoxin_CS"/>
</dbReference>
<reference evidence="7 8" key="1">
    <citation type="submission" date="2020-08" db="EMBL/GenBank/DDBJ databases">
        <title>Sequencing the genomes of 1000 actinobacteria strains.</title>
        <authorList>
            <person name="Klenk H.-P."/>
        </authorList>
    </citation>
    <scope>NUCLEOTIDE SEQUENCE [LARGE SCALE GENOMIC DNA]</scope>
    <source>
        <strain evidence="7 8">DSM 11053</strain>
    </source>
</reference>
<keyword evidence="2" id="KW-0201">Cytochrome c-type biogenesis</keyword>